<reference evidence="1" key="2">
    <citation type="journal article" date="2015" name="Data Brief">
        <title>Shoot transcriptome of the giant reed, Arundo donax.</title>
        <authorList>
            <person name="Barrero R.A."/>
            <person name="Guerrero F.D."/>
            <person name="Moolhuijzen P."/>
            <person name="Goolsby J.A."/>
            <person name="Tidwell J."/>
            <person name="Bellgard S.E."/>
            <person name="Bellgard M.I."/>
        </authorList>
    </citation>
    <scope>NUCLEOTIDE SEQUENCE</scope>
    <source>
        <tissue evidence="1">Shoot tissue taken approximately 20 cm above the soil surface</tissue>
    </source>
</reference>
<protein>
    <submittedName>
        <fullName evidence="1">Uncharacterized protein</fullName>
    </submittedName>
</protein>
<dbReference type="AlphaFoldDB" id="A0A0A9AGF6"/>
<proteinExistence type="predicted"/>
<name>A0A0A9AGF6_ARUDO</name>
<reference evidence="1" key="1">
    <citation type="submission" date="2014-09" db="EMBL/GenBank/DDBJ databases">
        <authorList>
            <person name="Magalhaes I.L.F."/>
            <person name="Oliveira U."/>
            <person name="Santos F.R."/>
            <person name="Vidigal T.H.D.A."/>
            <person name="Brescovit A.D."/>
            <person name="Santos A.J."/>
        </authorList>
    </citation>
    <scope>NUCLEOTIDE SEQUENCE</scope>
    <source>
        <tissue evidence="1">Shoot tissue taken approximately 20 cm above the soil surface</tissue>
    </source>
</reference>
<accession>A0A0A9AGF6</accession>
<organism evidence="1">
    <name type="scientific">Arundo donax</name>
    <name type="common">Giant reed</name>
    <name type="synonym">Donax arundinaceus</name>
    <dbReference type="NCBI Taxonomy" id="35708"/>
    <lineage>
        <taxon>Eukaryota</taxon>
        <taxon>Viridiplantae</taxon>
        <taxon>Streptophyta</taxon>
        <taxon>Embryophyta</taxon>
        <taxon>Tracheophyta</taxon>
        <taxon>Spermatophyta</taxon>
        <taxon>Magnoliopsida</taxon>
        <taxon>Liliopsida</taxon>
        <taxon>Poales</taxon>
        <taxon>Poaceae</taxon>
        <taxon>PACMAD clade</taxon>
        <taxon>Arundinoideae</taxon>
        <taxon>Arundineae</taxon>
        <taxon>Arundo</taxon>
    </lineage>
</organism>
<dbReference type="EMBL" id="GBRH01248937">
    <property type="protein sequence ID" value="JAD48958.1"/>
    <property type="molecule type" value="Transcribed_RNA"/>
</dbReference>
<evidence type="ECO:0000313" key="1">
    <source>
        <dbReference type="EMBL" id="JAD48958.1"/>
    </source>
</evidence>
<sequence length="36" mass="4047">MTLELLAEESVHNSVRWSLEVTCLHSSTCQILCISI</sequence>